<dbReference type="SUPFAM" id="SSF53850">
    <property type="entry name" value="Periplasmic binding protein-like II"/>
    <property type="match status" value="1"/>
</dbReference>
<dbReference type="CDD" id="cd08419">
    <property type="entry name" value="PBP2_CbbR_RubisCO_like"/>
    <property type="match status" value="1"/>
</dbReference>
<dbReference type="InterPro" id="IPR005119">
    <property type="entry name" value="LysR_subst-bd"/>
</dbReference>
<proteinExistence type="inferred from homology"/>
<evidence type="ECO:0000256" key="3">
    <source>
        <dbReference type="ARBA" id="ARBA00023125"/>
    </source>
</evidence>
<evidence type="ECO:0000313" key="7">
    <source>
        <dbReference type="Proteomes" id="UP000019460"/>
    </source>
</evidence>
<dbReference type="eggNOG" id="COG0583">
    <property type="taxonomic scope" value="Bacteria"/>
</dbReference>
<dbReference type="InterPro" id="IPR036390">
    <property type="entry name" value="WH_DNA-bd_sf"/>
</dbReference>
<dbReference type="Proteomes" id="UP000019460">
    <property type="component" value="Unassembled WGS sequence"/>
</dbReference>
<dbReference type="GO" id="GO:0000976">
    <property type="term" value="F:transcription cis-regulatory region binding"/>
    <property type="evidence" value="ECO:0007669"/>
    <property type="project" value="TreeGrafter"/>
</dbReference>
<evidence type="ECO:0000313" key="6">
    <source>
        <dbReference type="EMBL" id="EXJ11969.1"/>
    </source>
</evidence>
<keyword evidence="2" id="KW-0805">Transcription regulation</keyword>
<keyword evidence="3" id="KW-0238">DNA-binding</keyword>
<dbReference type="AlphaFoldDB" id="W9UY27"/>
<dbReference type="FunFam" id="1.10.10.10:FF:000001">
    <property type="entry name" value="LysR family transcriptional regulator"/>
    <property type="match status" value="1"/>
</dbReference>
<comment type="similarity">
    <text evidence="1">Belongs to the LysR transcriptional regulatory family.</text>
</comment>
<dbReference type="Gene3D" id="1.10.10.10">
    <property type="entry name" value="Winged helix-like DNA-binding domain superfamily/Winged helix DNA-binding domain"/>
    <property type="match status" value="1"/>
</dbReference>
<dbReference type="Gene3D" id="3.40.190.290">
    <property type="match status" value="1"/>
</dbReference>
<feature type="domain" description="HTH lysR-type" evidence="5">
    <location>
        <begin position="25"/>
        <end position="80"/>
    </location>
</feature>
<dbReference type="OrthoDB" id="5964649at2"/>
<evidence type="ECO:0000256" key="1">
    <source>
        <dbReference type="ARBA" id="ARBA00009437"/>
    </source>
</evidence>
<reference evidence="6 7" key="1">
    <citation type="submission" date="2012-11" db="EMBL/GenBank/DDBJ databases">
        <title>Genome assembly of Thiorhodococcus sp. AK35.</title>
        <authorList>
            <person name="Nupur N."/>
            <person name="Khatri I."/>
            <person name="Subramanian S."/>
            <person name="Pinnaka A."/>
        </authorList>
    </citation>
    <scope>NUCLEOTIDE SEQUENCE [LARGE SCALE GENOMIC DNA]</scope>
    <source>
        <strain evidence="6 7">AK35</strain>
    </source>
</reference>
<accession>W9UY27</accession>
<comment type="caution">
    <text evidence="6">The sequence shown here is derived from an EMBL/GenBank/DDBJ whole genome shotgun (WGS) entry which is preliminary data.</text>
</comment>
<dbReference type="InterPro" id="IPR000847">
    <property type="entry name" value="LysR_HTH_N"/>
</dbReference>
<evidence type="ECO:0000259" key="5">
    <source>
        <dbReference type="PROSITE" id="PS50931"/>
    </source>
</evidence>
<dbReference type="STRING" id="1249627.D779_4223"/>
<dbReference type="PANTHER" id="PTHR30126">
    <property type="entry name" value="HTH-TYPE TRANSCRIPTIONAL REGULATOR"/>
    <property type="match status" value="1"/>
</dbReference>
<keyword evidence="7" id="KW-1185">Reference proteome</keyword>
<sequence length="333" mass="37165">MPPFSEQTYTPPAAMPQHLIRHASLRQLQVFEAIIRLGSFTRAADELFVTQPTVSMQTKKLADALGLPLFEQVGRQARPTEAGAALYQSCRVIFETLANLEMKVADLKGLKRGRLRLGVITTAKYFAPEVLGEFCKLYPGIEVALKVSNRDRIIERLTANEDDLYIMGQSPNDQLDVEAVPFAPNPLVVMAPRDHPLVGEKNIPISRIAEEFLILREPGSGIRDATMKVFEQLDLRPKVRMELGSNEAIKHAVVGGLGLSVLSLHTLTLEGADGPVAILDVEGFPIMRQWYLVYPKGKELSLVAQAFLEFALEISPRMKEHMKRLWPKLTQCE</sequence>
<dbReference type="SUPFAM" id="SSF46785">
    <property type="entry name" value="Winged helix' DNA-binding domain"/>
    <property type="match status" value="1"/>
</dbReference>
<dbReference type="EMBL" id="AONC01000091">
    <property type="protein sequence ID" value="EXJ11969.1"/>
    <property type="molecule type" value="Genomic_DNA"/>
</dbReference>
<dbReference type="Pfam" id="PF00126">
    <property type="entry name" value="HTH_1"/>
    <property type="match status" value="1"/>
</dbReference>
<name>W9UY27_9GAMM</name>
<dbReference type="PANTHER" id="PTHR30126:SF5">
    <property type="entry name" value="HTH-TYPE TRANSCRIPTIONAL ACTIVATOR CMPR"/>
    <property type="match status" value="1"/>
</dbReference>
<protein>
    <submittedName>
        <fullName evidence="6">RuBisCO operon transcriptional regulator</fullName>
    </submittedName>
</protein>
<evidence type="ECO:0000256" key="2">
    <source>
        <dbReference type="ARBA" id="ARBA00023015"/>
    </source>
</evidence>
<evidence type="ECO:0000256" key="4">
    <source>
        <dbReference type="ARBA" id="ARBA00023163"/>
    </source>
</evidence>
<dbReference type="InterPro" id="IPR036388">
    <property type="entry name" value="WH-like_DNA-bd_sf"/>
</dbReference>
<keyword evidence="4" id="KW-0804">Transcription</keyword>
<organism evidence="6 7">
    <name type="scientific">Imhoffiella purpurea</name>
    <dbReference type="NCBI Taxonomy" id="1249627"/>
    <lineage>
        <taxon>Bacteria</taxon>
        <taxon>Pseudomonadati</taxon>
        <taxon>Pseudomonadota</taxon>
        <taxon>Gammaproteobacteria</taxon>
        <taxon>Chromatiales</taxon>
        <taxon>Chromatiaceae</taxon>
        <taxon>Imhoffiella</taxon>
    </lineage>
</organism>
<dbReference type="PRINTS" id="PR00039">
    <property type="entry name" value="HTHLYSR"/>
</dbReference>
<dbReference type="GO" id="GO:0003700">
    <property type="term" value="F:DNA-binding transcription factor activity"/>
    <property type="evidence" value="ECO:0007669"/>
    <property type="project" value="InterPro"/>
</dbReference>
<dbReference type="Pfam" id="PF03466">
    <property type="entry name" value="LysR_substrate"/>
    <property type="match status" value="1"/>
</dbReference>
<gene>
    <name evidence="6" type="ORF">D779_4223</name>
</gene>
<dbReference type="PROSITE" id="PS50931">
    <property type="entry name" value="HTH_LYSR"/>
    <property type="match status" value="1"/>
</dbReference>
<dbReference type="PATRIC" id="fig|1249627.3.peg.4154"/>